<sequence>MFSWGGVCEFVGRGAGVVRMIGRALRGAVVLLAGFVLVSGCGSDRPAELSVDEVKPCELIPQSDHQRLRIAVETQKLDSVEGIDTEGSTCAYRTNTGNSVYVSTITNHGIDRWVDPPFESSHSEEVSRIQGYRTVKVWHDSERPDPDSKCKVYVDVAGGQLLRVQVGMTSDEEDPPTCDTARRFAETAMGTLIADRG</sequence>
<name>A0A1H1FVU0_9ACTN</name>
<dbReference type="EMBL" id="FNKO01000002">
    <property type="protein sequence ID" value="SDR05071.1"/>
    <property type="molecule type" value="Genomic_DNA"/>
</dbReference>
<evidence type="ECO:0000313" key="1">
    <source>
        <dbReference type="EMBL" id="SDR05071.1"/>
    </source>
</evidence>
<evidence type="ECO:0000313" key="2">
    <source>
        <dbReference type="Proteomes" id="UP000199301"/>
    </source>
</evidence>
<dbReference type="Proteomes" id="UP000199301">
    <property type="component" value="Unassembled WGS sequence"/>
</dbReference>
<proteinExistence type="predicted"/>
<dbReference type="InterPro" id="IPR024520">
    <property type="entry name" value="DUF3558"/>
</dbReference>
<dbReference type="Pfam" id="PF12079">
    <property type="entry name" value="DUF3558"/>
    <property type="match status" value="1"/>
</dbReference>
<gene>
    <name evidence="1" type="ORF">SAMN04489718_3270</name>
</gene>
<organism evidence="1 2">
    <name type="scientific">Actinopolyspora saharensis</name>
    <dbReference type="NCBI Taxonomy" id="995062"/>
    <lineage>
        <taxon>Bacteria</taxon>
        <taxon>Bacillati</taxon>
        <taxon>Actinomycetota</taxon>
        <taxon>Actinomycetes</taxon>
        <taxon>Actinopolysporales</taxon>
        <taxon>Actinopolysporaceae</taxon>
        <taxon>Actinopolyspora</taxon>
    </lineage>
</organism>
<protein>
    <recommendedName>
        <fullName evidence="3">DUF3558 domain-containing protein</fullName>
    </recommendedName>
</protein>
<keyword evidence="2" id="KW-1185">Reference proteome</keyword>
<dbReference type="AlphaFoldDB" id="A0A1H1FVU0"/>
<reference evidence="2" key="1">
    <citation type="submission" date="2016-10" db="EMBL/GenBank/DDBJ databases">
        <authorList>
            <person name="Varghese N."/>
            <person name="Submissions S."/>
        </authorList>
    </citation>
    <scope>NUCLEOTIDE SEQUENCE [LARGE SCALE GENOMIC DNA]</scope>
    <source>
        <strain evidence="2">DSM 45459</strain>
    </source>
</reference>
<accession>A0A1H1FVU0</accession>
<evidence type="ECO:0008006" key="3">
    <source>
        <dbReference type="Google" id="ProtNLM"/>
    </source>
</evidence>